<accession>A0ABT2WJP1</accession>
<organism evidence="1 2">
    <name type="scientific">Pallidibacillus thermolactis</name>
    <dbReference type="NCBI Taxonomy" id="251051"/>
    <lineage>
        <taxon>Bacteria</taxon>
        <taxon>Bacillati</taxon>
        <taxon>Bacillota</taxon>
        <taxon>Bacilli</taxon>
        <taxon>Bacillales</taxon>
        <taxon>Bacillaceae</taxon>
        <taxon>Pallidibacillus</taxon>
    </lineage>
</organism>
<name>A0ABT2WJP1_9BACI</name>
<keyword evidence="2" id="KW-1185">Reference proteome</keyword>
<gene>
    <name evidence="1" type="ORF">OEV82_16065</name>
</gene>
<dbReference type="Proteomes" id="UP001208656">
    <property type="component" value="Unassembled WGS sequence"/>
</dbReference>
<sequence>AQSQSFKQAPSQIKKIYHKHYIGKEKEFIELLLYIKENNNLDRVLQAIKQLTSVRLGYVNTERILFICNQTTNEEINIYNDDETMNQSENNMRAYATMFNQIDEGVTNNG</sequence>
<evidence type="ECO:0000313" key="2">
    <source>
        <dbReference type="Proteomes" id="UP001208656"/>
    </source>
</evidence>
<reference evidence="1 2" key="1">
    <citation type="submission" date="2022-10" db="EMBL/GenBank/DDBJ databases">
        <title>Description of Fervidibacillus gen. nov. in the family Fervidibacillaceae fam. nov. with two species, Fervidibacillus albus sp. nov., and Fervidibacillus halotolerans sp. nov., isolated from tidal flat sediments.</title>
        <authorList>
            <person name="Kwon K.K."/>
            <person name="Yang S.-H."/>
        </authorList>
    </citation>
    <scope>NUCLEOTIDE SEQUENCE [LARGE SCALE GENOMIC DNA]</scope>
    <source>
        <strain evidence="1 2">DSM 23332</strain>
    </source>
</reference>
<proteinExistence type="predicted"/>
<feature type="non-terminal residue" evidence="1">
    <location>
        <position position="1"/>
    </location>
</feature>
<protein>
    <submittedName>
        <fullName evidence="1">IS21 family transposase</fullName>
    </submittedName>
</protein>
<comment type="caution">
    <text evidence="1">The sequence shown here is derived from an EMBL/GenBank/DDBJ whole genome shotgun (WGS) entry which is preliminary data.</text>
</comment>
<dbReference type="EMBL" id="JAOUSE010000107">
    <property type="protein sequence ID" value="MCU9595911.1"/>
    <property type="molecule type" value="Genomic_DNA"/>
</dbReference>
<evidence type="ECO:0000313" key="1">
    <source>
        <dbReference type="EMBL" id="MCU9595911.1"/>
    </source>
</evidence>